<dbReference type="InParanoid" id="F0XKH2"/>
<evidence type="ECO:0000259" key="4">
    <source>
        <dbReference type="PROSITE" id="PS00623"/>
    </source>
</evidence>
<sequence length="624" mass="68615">MGSIDRNEAAVFDYIVAGGGTAGVVTAARLTEDPNINVLLIEAGADRSKDPAVLLPGMLTQLYGKQEYDWSFHSEPQPQLYNRTIHQPRGRMLGGSSGINFMMAVFPNRKGIDAWETLGNEGWCYDTLEPYYRKFSKTQAPSAATAAICRMTTGKSYDPAITEAETGPVQMSFVDNFSANNSAWFDTLEKMGMGPGTDFRSDDTRGAYQYASSIDSKTHTRSFATTAYLTEKVRARPNLTIWTETVMTKILLEGRESTDSSNSTTVATGVRVRSDKPGETGERDVLARAEVILAAGALHTPQLLELSGIGRRSVLERHGTPVVVENENVGEHVQDHPLVPGNFEVAEGATSTDVFRDASQIETTLRQHFQANGSSPQNYNVYSGAYVPVVDADGPLSIEAREALFDKCLSQQVSEAAPSAGVAELRNTVKDLLCRQDQPATQLVLFPGRIEPTTRPATVTDYVTPVQPENYLTFLTCLGHPLSLGTVHIASDKVEDLPLWDPCYQAESIDLEIVSRAQRFLHNFAKQEPFASLLKPLAQQKRMPNIIFRSTDDDDSLEQAREVVRLSQMSNFHVCGSCAMRPKDKGGVVDSRLRVYGVPNLRIIDASIFSPWCRSATSRRQSMP</sequence>
<dbReference type="AlphaFoldDB" id="F0XKH2"/>
<keyword evidence="7" id="KW-1185">Reference proteome</keyword>
<dbReference type="EMBL" id="GL629788">
    <property type="protein sequence ID" value="EFX01792.1"/>
    <property type="molecule type" value="Genomic_DNA"/>
</dbReference>
<keyword evidence="2" id="KW-0285">Flavoprotein</keyword>
<dbReference type="Pfam" id="PF00732">
    <property type="entry name" value="GMC_oxred_N"/>
    <property type="match status" value="1"/>
</dbReference>
<gene>
    <name evidence="6" type="ORF">CMQ_8258</name>
</gene>
<dbReference type="PANTHER" id="PTHR11552:SF210">
    <property type="entry name" value="GLUCOSE-METHANOL-CHOLINE OXIDOREDUCTASE N-TERMINAL DOMAIN-CONTAINING PROTEIN-RELATED"/>
    <property type="match status" value="1"/>
</dbReference>
<feature type="region of interest" description="Disordered" evidence="3">
    <location>
        <begin position="258"/>
        <end position="279"/>
    </location>
</feature>
<dbReference type="InterPro" id="IPR000172">
    <property type="entry name" value="GMC_OxRdtase_N"/>
</dbReference>
<proteinExistence type="inferred from homology"/>
<reference evidence="6 7" key="1">
    <citation type="journal article" date="2011" name="Proc. Natl. Acad. Sci. U.S.A.">
        <title>Genome and transcriptome analyses of the mountain pine beetle-fungal symbiont Grosmannia clavigera, a lodgepole pine pathogen.</title>
        <authorList>
            <person name="DiGuistini S."/>
            <person name="Wang Y."/>
            <person name="Liao N.Y."/>
            <person name="Taylor G."/>
            <person name="Tanguay P."/>
            <person name="Feau N."/>
            <person name="Henrissat B."/>
            <person name="Chan S.K."/>
            <person name="Hesse-Orce U."/>
            <person name="Alamouti S.M."/>
            <person name="Tsui C.K.M."/>
            <person name="Docking R.T."/>
            <person name="Levasseur A."/>
            <person name="Haridas S."/>
            <person name="Robertson G."/>
            <person name="Birol I."/>
            <person name="Holt R.A."/>
            <person name="Marra M.A."/>
            <person name="Hamelin R.C."/>
            <person name="Hirst M."/>
            <person name="Jones S.J.M."/>
            <person name="Bohlmann J."/>
            <person name="Breuil C."/>
        </authorList>
    </citation>
    <scope>NUCLEOTIDE SEQUENCE [LARGE SCALE GENOMIC DNA]</scope>
    <source>
        <strain evidence="7">kw1407 / UAMH 11150</strain>
    </source>
</reference>
<dbReference type="GO" id="GO:0050660">
    <property type="term" value="F:flavin adenine dinucleotide binding"/>
    <property type="evidence" value="ECO:0007669"/>
    <property type="project" value="InterPro"/>
</dbReference>
<dbReference type="Gene3D" id="3.30.560.10">
    <property type="entry name" value="Glucose Oxidase, domain 3"/>
    <property type="match status" value="1"/>
</dbReference>
<evidence type="ECO:0000256" key="2">
    <source>
        <dbReference type="RuleBase" id="RU003968"/>
    </source>
</evidence>
<dbReference type="eggNOG" id="KOG1238">
    <property type="taxonomic scope" value="Eukaryota"/>
</dbReference>
<name>F0XKH2_GROCL</name>
<dbReference type="PIRSF" id="PIRSF000137">
    <property type="entry name" value="Alcohol_oxidase"/>
    <property type="match status" value="1"/>
</dbReference>
<dbReference type="OrthoDB" id="269227at2759"/>
<dbReference type="GeneID" id="25981893"/>
<accession>F0XKH2</accession>
<dbReference type="PROSITE" id="PS00624">
    <property type="entry name" value="GMC_OXRED_2"/>
    <property type="match status" value="1"/>
</dbReference>
<dbReference type="RefSeq" id="XP_014171274.1">
    <property type="nucleotide sequence ID" value="XM_014315799.1"/>
</dbReference>
<dbReference type="InterPro" id="IPR036188">
    <property type="entry name" value="FAD/NAD-bd_sf"/>
</dbReference>
<evidence type="ECO:0000313" key="7">
    <source>
        <dbReference type="Proteomes" id="UP000007796"/>
    </source>
</evidence>
<dbReference type="HOGENOM" id="CLU_002865_6_0_1"/>
<dbReference type="PROSITE" id="PS00623">
    <property type="entry name" value="GMC_OXRED_1"/>
    <property type="match status" value="1"/>
</dbReference>
<dbReference type="InterPro" id="IPR012132">
    <property type="entry name" value="GMC_OxRdtase"/>
</dbReference>
<evidence type="ECO:0000313" key="6">
    <source>
        <dbReference type="EMBL" id="EFX01792.1"/>
    </source>
</evidence>
<evidence type="ECO:0000256" key="3">
    <source>
        <dbReference type="SAM" id="MobiDB-lite"/>
    </source>
</evidence>
<dbReference type="Proteomes" id="UP000007796">
    <property type="component" value="Unassembled WGS sequence"/>
</dbReference>
<dbReference type="SUPFAM" id="SSF51905">
    <property type="entry name" value="FAD/NAD(P)-binding domain"/>
    <property type="match status" value="1"/>
</dbReference>
<dbReference type="Gene3D" id="3.50.50.60">
    <property type="entry name" value="FAD/NAD(P)-binding domain"/>
    <property type="match status" value="1"/>
</dbReference>
<keyword evidence="2" id="KW-0274">FAD</keyword>
<comment type="similarity">
    <text evidence="1 2">Belongs to the GMC oxidoreductase family.</text>
</comment>
<feature type="domain" description="Glucose-methanol-choline oxidoreductase N-terminal" evidence="4">
    <location>
        <begin position="90"/>
        <end position="113"/>
    </location>
</feature>
<protein>
    <submittedName>
        <fullName evidence="6">Glucose-methanol-choline oxidoreductase</fullName>
    </submittedName>
</protein>
<dbReference type="InterPro" id="IPR007867">
    <property type="entry name" value="GMC_OxRtase_C"/>
</dbReference>
<dbReference type="PANTHER" id="PTHR11552">
    <property type="entry name" value="GLUCOSE-METHANOL-CHOLINE GMC OXIDOREDUCTASE"/>
    <property type="match status" value="1"/>
</dbReference>
<evidence type="ECO:0000259" key="5">
    <source>
        <dbReference type="PROSITE" id="PS00624"/>
    </source>
</evidence>
<dbReference type="STRING" id="655863.F0XKH2"/>
<evidence type="ECO:0000256" key="1">
    <source>
        <dbReference type="ARBA" id="ARBA00010790"/>
    </source>
</evidence>
<feature type="domain" description="Glucose-methanol-choline oxidoreductase N-terminal" evidence="5">
    <location>
        <begin position="296"/>
        <end position="310"/>
    </location>
</feature>
<dbReference type="GO" id="GO:0016614">
    <property type="term" value="F:oxidoreductase activity, acting on CH-OH group of donors"/>
    <property type="evidence" value="ECO:0007669"/>
    <property type="project" value="InterPro"/>
</dbReference>
<organism evidence="7">
    <name type="scientific">Grosmannia clavigera (strain kw1407 / UAMH 11150)</name>
    <name type="common">Blue stain fungus</name>
    <name type="synonym">Graphiocladiella clavigera</name>
    <dbReference type="NCBI Taxonomy" id="655863"/>
    <lineage>
        <taxon>Eukaryota</taxon>
        <taxon>Fungi</taxon>
        <taxon>Dikarya</taxon>
        <taxon>Ascomycota</taxon>
        <taxon>Pezizomycotina</taxon>
        <taxon>Sordariomycetes</taxon>
        <taxon>Sordariomycetidae</taxon>
        <taxon>Ophiostomatales</taxon>
        <taxon>Ophiostomataceae</taxon>
        <taxon>Leptographium</taxon>
    </lineage>
</organism>
<dbReference type="Pfam" id="PF05199">
    <property type="entry name" value="GMC_oxred_C"/>
    <property type="match status" value="1"/>
</dbReference>
<dbReference type="SUPFAM" id="SSF54373">
    <property type="entry name" value="FAD-linked reductases, C-terminal domain"/>
    <property type="match status" value="1"/>
</dbReference>